<reference evidence="2 3" key="1">
    <citation type="submission" date="2020-02" db="EMBL/GenBank/DDBJ databases">
        <title>Comparative genome analysis reveals the metabolism and evolution of the thermophilic archaeal genus Metallosphaera.</title>
        <authorList>
            <person name="Jiang C."/>
        </authorList>
    </citation>
    <scope>NUCLEOTIDE SEQUENCE [LARGE SCALE GENOMIC DNA]</scope>
    <source>
        <strain evidence="2 3">Ric-A</strain>
    </source>
</reference>
<keyword evidence="1" id="KW-1133">Transmembrane helix</keyword>
<name>A0A6N0NVC7_9CREN</name>
<accession>A0A6N0NVC7</accession>
<dbReference type="EMBL" id="CP049074">
    <property type="protein sequence ID" value="QKR00157.1"/>
    <property type="molecule type" value="Genomic_DNA"/>
</dbReference>
<dbReference type="Proteomes" id="UP000509301">
    <property type="component" value="Chromosome"/>
</dbReference>
<dbReference type="KEGG" id="mten:GWK48_07025"/>
<dbReference type="GeneID" id="55641688"/>
<sequence length="178" mass="20218">MDLRIFMALLIVLIVVSTFSIYLVLRDLTTQQKVPYISPSTIDQKLGGQWRLDVVENLKYPDTINPPNEILSLLENSSESAFFILYVGDESNLSMFIYKYQNSSSLSKLVLTIQQIYNKLGWRTQDLNGSITGFTVQSNDSQFLYGAYHNYVVVVYLNGVVYPNESVEVANLESHVLT</sequence>
<evidence type="ECO:0000313" key="3">
    <source>
        <dbReference type="Proteomes" id="UP000509301"/>
    </source>
</evidence>
<organism evidence="2 3">
    <name type="scientific">Metallosphaera tengchongensis</name>
    <dbReference type="NCBI Taxonomy" id="1532350"/>
    <lineage>
        <taxon>Archaea</taxon>
        <taxon>Thermoproteota</taxon>
        <taxon>Thermoprotei</taxon>
        <taxon>Sulfolobales</taxon>
        <taxon>Sulfolobaceae</taxon>
        <taxon>Metallosphaera</taxon>
    </lineage>
</organism>
<evidence type="ECO:0000313" key="2">
    <source>
        <dbReference type="EMBL" id="QKR00157.1"/>
    </source>
</evidence>
<protein>
    <submittedName>
        <fullName evidence="2">Uncharacterized protein</fullName>
    </submittedName>
</protein>
<proteinExistence type="predicted"/>
<keyword evidence="1" id="KW-0812">Transmembrane</keyword>
<evidence type="ECO:0000256" key="1">
    <source>
        <dbReference type="SAM" id="Phobius"/>
    </source>
</evidence>
<dbReference type="AlphaFoldDB" id="A0A6N0NVC7"/>
<keyword evidence="1" id="KW-0472">Membrane</keyword>
<dbReference type="RefSeq" id="WP_174630871.1">
    <property type="nucleotide sequence ID" value="NZ_CP049074.1"/>
</dbReference>
<keyword evidence="3" id="KW-1185">Reference proteome</keyword>
<gene>
    <name evidence="2" type="ORF">GWK48_07025</name>
</gene>
<feature type="transmembrane region" description="Helical" evidence="1">
    <location>
        <begin position="6"/>
        <end position="25"/>
    </location>
</feature>